<evidence type="ECO:0000313" key="4">
    <source>
        <dbReference type="EMBL" id="KAK3611600.1"/>
    </source>
</evidence>
<dbReference type="AlphaFoldDB" id="A0AAE0TJN2"/>
<reference evidence="4" key="2">
    <citation type="journal article" date="2021" name="Genome Biol. Evol.">
        <title>Developing a high-quality reference genome for a parasitic bivalve with doubly uniparental inheritance (Bivalvia: Unionida).</title>
        <authorList>
            <person name="Smith C.H."/>
        </authorList>
    </citation>
    <scope>NUCLEOTIDE SEQUENCE</scope>
    <source>
        <strain evidence="4">CHS0354</strain>
        <tissue evidence="4">Mantle</tissue>
    </source>
</reference>
<reference evidence="4" key="3">
    <citation type="submission" date="2023-05" db="EMBL/GenBank/DDBJ databases">
        <authorList>
            <person name="Smith C.H."/>
        </authorList>
    </citation>
    <scope>NUCLEOTIDE SEQUENCE</scope>
    <source>
        <strain evidence="4">CHS0354</strain>
        <tissue evidence="4">Mantle</tissue>
    </source>
</reference>
<evidence type="ECO:0000256" key="2">
    <source>
        <dbReference type="SAM" id="MobiDB-lite"/>
    </source>
</evidence>
<dbReference type="Proteomes" id="UP001195483">
    <property type="component" value="Unassembled WGS sequence"/>
</dbReference>
<gene>
    <name evidence="4" type="ORF">CHS0354_018294</name>
</gene>
<sequence>MEMEGDYVYLCADIDPFSDCRKNIKHVAVVECSNKIGRFHSYSTKDVASKTNLVRKMDDQSGSIEIPVWVNGTQKWVTGLTKRTTCDDVVYALLCNDGIHDIVSTQEYAIFEKWREVERPLQGRTKIIKVWRTWGPEQANVQLSLRRIDELEYSGEFSLTRRRHRKSRHRSRDRHHNYCQNTSERLKSMETLVKMILSQERTLKDLAQRVSETDQMIEKYESKLNFSRIKNNGQNTYIEGMNEDGLDDILANVEVENMEIYLEFCDKIIQVEEKIESERLKFEELAKLIQEYCKSRLSESDSDSKVTVENELTKFHVELNRVVSSSIMQQYKSQDIVKEIQFYELKLRDKSQLLEQLQKELSDVESLEQIHTGENWNNEYHYAGKPVSRLYSYDTSALTNQNKVVHNPNGYRTNQQLIYDDRNPSSERSRSVERVQERTRLEYVPERKPILKQGKGQKSDQPRNGALSSSESKVRFKADSLVDKYNWDESSFSEELSVDHSDSDNRDNFDHMDHRASFTSWGHSLPPAIPPKPFHTHVKTEENDSNSDTGLSSMHSDDSAVYQLETLV</sequence>
<evidence type="ECO:0000256" key="1">
    <source>
        <dbReference type="SAM" id="Coils"/>
    </source>
</evidence>
<feature type="region of interest" description="Disordered" evidence="2">
    <location>
        <begin position="521"/>
        <end position="558"/>
    </location>
</feature>
<organism evidence="4 5">
    <name type="scientific">Potamilus streckersoni</name>
    <dbReference type="NCBI Taxonomy" id="2493646"/>
    <lineage>
        <taxon>Eukaryota</taxon>
        <taxon>Metazoa</taxon>
        <taxon>Spiralia</taxon>
        <taxon>Lophotrochozoa</taxon>
        <taxon>Mollusca</taxon>
        <taxon>Bivalvia</taxon>
        <taxon>Autobranchia</taxon>
        <taxon>Heteroconchia</taxon>
        <taxon>Palaeoheterodonta</taxon>
        <taxon>Unionida</taxon>
        <taxon>Unionoidea</taxon>
        <taxon>Unionidae</taxon>
        <taxon>Ambleminae</taxon>
        <taxon>Lampsilini</taxon>
        <taxon>Potamilus</taxon>
    </lineage>
</organism>
<proteinExistence type="predicted"/>
<keyword evidence="5" id="KW-1185">Reference proteome</keyword>
<dbReference type="Gene3D" id="3.10.20.90">
    <property type="entry name" value="Phosphatidylinositol 3-kinase Catalytic Subunit, Chain A, domain 1"/>
    <property type="match status" value="1"/>
</dbReference>
<feature type="coiled-coil region" evidence="1">
    <location>
        <begin position="340"/>
        <end position="370"/>
    </location>
</feature>
<dbReference type="InterPro" id="IPR033593">
    <property type="entry name" value="N-RASSF"/>
</dbReference>
<keyword evidence="1" id="KW-0175">Coiled coil</keyword>
<dbReference type="PANTHER" id="PTHR15286">
    <property type="entry name" value="RAS-ASSOCIATING DOMAIN CONTAINING PROTEIN"/>
    <property type="match status" value="1"/>
</dbReference>
<feature type="compositionally biased region" description="Basic and acidic residues" evidence="2">
    <location>
        <begin position="497"/>
        <end position="511"/>
    </location>
</feature>
<feature type="domain" description="Ras-associating" evidence="3">
    <location>
        <begin position="80"/>
        <end position="150"/>
    </location>
</feature>
<evidence type="ECO:0000259" key="3">
    <source>
        <dbReference type="PROSITE" id="PS50200"/>
    </source>
</evidence>
<evidence type="ECO:0000313" key="5">
    <source>
        <dbReference type="Proteomes" id="UP001195483"/>
    </source>
</evidence>
<feature type="region of interest" description="Disordered" evidence="2">
    <location>
        <begin position="419"/>
        <end position="473"/>
    </location>
</feature>
<feature type="compositionally biased region" description="Basic and acidic residues" evidence="2">
    <location>
        <begin position="419"/>
        <end position="449"/>
    </location>
</feature>
<accession>A0AAE0TJN2</accession>
<dbReference type="InterPro" id="IPR029071">
    <property type="entry name" value="Ubiquitin-like_domsf"/>
</dbReference>
<feature type="region of interest" description="Disordered" evidence="2">
    <location>
        <begin position="492"/>
        <end position="511"/>
    </location>
</feature>
<dbReference type="SMART" id="SM00314">
    <property type="entry name" value="RA"/>
    <property type="match status" value="1"/>
</dbReference>
<name>A0AAE0TJN2_9BIVA</name>
<dbReference type="SUPFAM" id="SSF54236">
    <property type="entry name" value="Ubiquitin-like"/>
    <property type="match status" value="1"/>
</dbReference>
<dbReference type="PANTHER" id="PTHR15286:SF1">
    <property type="entry name" value="FI07216P"/>
    <property type="match status" value="1"/>
</dbReference>
<comment type="caution">
    <text evidence="4">The sequence shown here is derived from an EMBL/GenBank/DDBJ whole genome shotgun (WGS) entry which is preliminary data.</text>
</comment>
<dbReference type="EMBL" id="JAEAOA010001138">
    <property type="protein sequence ID" value="KAK3611600.1"/>
    <property type="molecule type" value="Genomic_DNA"/>
</dbReference>
<dbReference type="GO" id="GO:0007165">
    <property type="term" value="P:signal transduction"/>
    <property type="evidence" value="ECO:0007669"/>
    <property type="project" value="InterPro"/>
</dbReference>
<dbReference type="InterPro" id="IPR000159">
    <property type="entry name" value="RA_dom"/>
</dbReference>
<dbReference type="CDD" id="cd16123">
    <property type="entry name" value="RA_RASSF7_like"/>
    <property type="match status" value="1"/>
</dbReference>
<protein>
    <recommendedName>
        <fullName evidence="3">Ras-associating domain-containing protein</fullName>
    </recommendedName>
</protein>
<reference evidence="4" key="1">
    <citation type="journal article" date="2021" name="Genome Biol. Evol.">
        <title>A High-Quality Reference Genome for a Parasitic Bivalve with Doubly Uniparental Inheritance (Bivalvia: Unionida).</title>
        <authorList>
            <person name="Smith C.H."/>
        </authorList>
    </citation>
    <scope>NUCLEOTIDE SEQUENCE</scope>
    <source>
        <strain evidence="4">CHS0354</strain>
    </source>
</reference>
<dbReference type="PROSITE" id="PS50200">
    <property type="entry name" value="RA"/>
    <property type="match status" value="1"/>
</dbReference>